<dbReference type="CDD" id="cd00077">
    <property type="entry name" value="HDc"/>
    <property type="match status" value="1"/>
</dbReference>
<dbReference type="InterPro" id="IPR004088">
    <property type="entry name" value="KH_dom_type_1"/>
</dbReference>
<dbReference type="SMART" id="SM00322">
    <property type="entry name" value="KH"/>
    <property type="match status" value="1"/>
</dbReference>
<dbReference type="InterPro" id="IPR036612">
    <property type="entry name" value="KH_dom_type_1_sf"/>
</dbReference>
<dbReference type="PROSITE" id="PS51831">
    <property type="entry name" value="HD"/>
    <property type="match status" value="1"/>
</dbReference>
<evidence type="ECO:0000256" key="5">
    <source>
        <dbReference type="ARBA" id="ARBA00023136"/>
    </source>
</evidence>
<evidence type="ECO:0000256" key="2">
    <source>
        <dbReference type="ARBA" id="ARBA00022759"/>
    </source>
</evidence>
<keyword evidence="1 6" id="KW-0540">Nuclease</keyword>
<keyword evidence="8" id="KW-0175">Coiled coil</keyword>
<dbReference type="PANTHER" id="PTHR12826">
    <property type="entry name" value="RIBONUCLEASE Y"/>
    <property type="match status" value="1"/>
</dbReference>
<dbReference type="Pfam" id="PF12072">
    <property type="entry name" value="RNase_Y_N"/>
    <property type="match status" value="1"/>
</dbReference>
<feature type="coiled-coil region" evidence="8">
    <location>
        <begin position="42"/>
        <end position="80"/>
    </location>
</feature>
<dbReference type="NCBIfam" id="NF009344">
    <property type="entry name" value="PRK12705.1-1"/>
    <property type="match status" value="1"/>
</dbReference>
<dbReference type="OrthoDB" id="9803205at2"/>
<feature type="region of interest" description="Disordered" evidence="9">
    <location>
        <begin position="107"/>
        <end position="133"/>
    </location>
</feature>
<sequence length="566" mass="62725">MPTIVWLIVALLIGLVGGFLGGQSRGLRERAAVDDRLQREARAEAERIRAAAEAEARLTREQADQARQDATRRIQEAGEREAQVTALGAQFGAEREAIAKLRTQAEAERTAAKADVTRDREALSADRKETRAEREELKREIERLNRRAEQLDARGDKLDSLEERVEERSRILAEHEADLSERGRAVDLKLYEVANLSPQAARDEIMGRLDNELEEEKSIRVKAMQERTTAEAKRHARHVIAQAIQRSASETSAALSVSVVPIPNDAMKGRLIGREGRNIRAFEALTGVDLIIDDTPEAVILSSFNPVRREVAKHVLDALVADGRIHPTRIEEMVHKAQDEMKTFIHAQGEEAAIEAGVMGIKPGLTQLLGRMYFRTSYGQNVLKHSIQVAHLTGIMADELGLDAGLARRAGLMHDVGKSIDREIDGTHVEIGINLARRFGEVQEVIDAIAHHHDPENGETLYSVLVAAADAISAARPGARREELESYVRRLEQLEQIAVSFPGVQQAYAIQAGREVRVIVQPEKVTDAQAILLAREIAGRVEQDMEYPGQVQVTVVRESRAVEVAH</sequence>
<organism evidence="11 12">
    <name type="scientific">Deinococcus marmoris</name>
    <dbReference type="NCBI Taxonomy" id="249408"/>
    <lineage>
        <taxon>Bacteria</taxon>
        <taxon>Thermotogati</taxon>
        <taxon>Deinococcota</taxon>
        <taxon>Deinococci</taxon>
        <taxon>Deinococcales</taxon>
        <taxon>Deinococcaceae</taxon>
        <taxon>Deinococcus</taxon>
    </lineage>
</organism>
<dbReference type="InterPro" id="IPR006674">
    <property type="entry name" value="HD_domain"/>
</dbReference>
<evidence type="ECO:0000256" key="8">
    <source>
        <dbReference type="SAM" id="Coils"/>
    </source>
</evidence>
<dbReference type="SMART" id="SM00471">
    <property type="entry name" value="HDc"/>
    <property type="match status" value="1"/>
</dbReference>
<protein>
    <recommendedName>
        <fullName evidence="6 7">Ribonuclease Y</fullName>
        <shortName evidence="6">RNase Y</shortName>
        <ecNumber evidence="6 7">3.1.-.-</ecNumber>
    </recommendedName>
</protein>
<comment type="function">
    <text evidence="6">Endoribonuclease that initiates mRNA decay.</text>
</comment>
<name>A0A1U7NY01_9DEIO</name>
<feature type="domain" description="HD" evidence="10">
    <location>
        <begin position="382"/>
        <end position="475"/>
    </location>
</feature>
<evidence type="ECO:0000256" key="1">
    <source>
        <dbReference type="ARBA" id="ARBA00022722"/>
    </source>
</evidence>
<dbReference type="CDD" id="cd22431">
    <property type="entry name" value="KH-I_RNaseY"/>
    <property type="match status" value="1"/>
</dbReference>
<dbReference type="NCBIfam" id="TIGR03319">
    <property type="entry name" value="RNase_Y"/>
    <property type="match status" value="1"/>
</dbReference>
<reference evidence="11 12" key="1">
    <citation type="submission" date="2017-01" db="EMBL/GenBank/DDBJ databases">
        <title>Genome Analysis of Deinococcus marmoris KOPRI26562.</title>
        <authorList>
            <person name="Kim J.H."/>
            <person name="Oh H.-M."/>
        </authorList>
    </citation>
    <scope>NUCLEOTIDE SEQUENCE [LARGE SCALE GENOMIC DNA]</scope>
    <source>
        <strain evidence="11 12">KOPRI26562</strain>
    </source>
</reference>
<dbReference type="Gene3D" id="1.10.3210.10">
    <property type="entry name" value="Hypothetical protein af1432"/>
    <property type="match status" value="1"/>
</dbReference>
<proteinExistence type="inferred from homology"/>
<dbReference type="InterPro" id="IPR006675">
    <property type="entry name" value="HDIG_dom"/>
</dbReference>
<dbReference type="InterPro" id="IPR003607">
    <property type="entry name" value="HD/PDEase_dom"/>
</dbReference>
<dbReference type="InterPro" id="IPR004087">
    <property type="entry name" value="KH_dom"/>
</dbReference>
<dbReference type="GO" id="GO:0016787">
    <property type="term" value="F:hydrolase activity"/>
    <property type="evidence" value="ECO:0007669"/>
    <property type="project" value="UniProtKB-KW"/>
</dbReference>
<evidence type="ECO:0000256" key="3">
    <source>
        <dbReference type="ARBA" id="ARBA00022801"/>
    </source>
</evidence>
<dbReference type="GO" id="GO:0003723">
    <property type="term" value="F:RNA binding"/>
    <property type="evidence" value="ECO:0007669"/>
    <property type="project" value="UniProtKB-UniRule"/>
</dbReference>
<evidence type="ECO:0000313" key="12">
    <source>
        <dbReference type="Proteomes" id="UP000186607"/>
    </source>
</evidence>
<dbReference type="InterPro" id="IPR017705">
    <property type="entry name" value="Ribonuclease_Y"/>
</dbReference>
<dbReference type="Proteomes" id="UP000186607">
    <property type="component" value="Unassembled WGS sequence"/>
</dbReference>
<keyword evidence="2 6" id="KW-0255">Endonuclease</keyword>
<dbReference type="RefSeq" id="WP_075833150.1">
    <property type="nucleotide sequence ID" value="NZ_MSTI01000090.1"/>
</dbReference>
<evidence type="ECO:0000313" key="11">
    <source>
        <dbReference type="EMBL" id="OLV17787.1"/>
    </source>
</evidence>
<dbReference type="NCBIfam" id="TIGR00277">
    <property type="entry name" value="HDIG"/>
    <property type="match status" value="1"/>
</dbReference>
<evidence type="ECO:0000256" key="6">
    <source>
        <dbReference type="HAMAP-Rule" id="MF_00335"/>
    </source>
</evidence>
<dbReference type="Pfam" id="PF01966">
    <property type="entry name" value="HD"/>
    <property type="match status" value="1"/>
</dbReference>
<comment type="similarity">
    <text evidence="6">Belongs to the RNase Y family.</text>
</comment>
<dbReference type="FunFam" id="1.10.3210.10:FF:000022">
    <property type="entry name" value="Ribonuclease Y"/>
    <property type="match status" value="1"/>
</dbReference>
<dbReference type="SUPFAM" id="SSF54791">
    <property type="entry name" value="Eukaryotic type KH-domain (KH-domain type I)"/>
    <property type="match status" value="1"/>
</dbReference>
<keyword evidence="4 6" id="KW-0694">RNA-binding</keyword>
<gene>
    <name evidence="6" type="primary">rny</name>
    <name evidence="11" type="ORF">BOO71_0007801</name>
</gene>
<dbReference type="AlphaFoldDB" id="A0A1U7NY01"/>
<keyword evidence="5" id="KW-0472">Membrane</keyword>
<keyword evidence="3 6" id="KW-0378">Hydrolase</keyword>
<dbReference type="InterPro" id="IPR022711">
    <property type="entry name" value="RNase_Y_N"/>
</dbReference>
<accession>A0A1U7NY01</accession>
<dbReference type="STRING" id="249408.BOO71_0007801"/>
<dbReference type="GO" id="GO:0005886">
    <property type="term" value="C:plasma membrane"/>
    <property type="evidence" value="ECO:0007669"/>
    <property type="project" value="UniProtKB-UniRule"/>
</dbReference>
<dbReference type="SUPFAM" id="SSF109604">
    <property type="entry name" value="HD-domain/PDEase-like"/>
    <property type="match status" value="1"/>
</dbReference>
<dbReference type="HAMAP" id="MF_00335">
    <property type="entry name" value="RNase_Y"/>
    <property type="match status" value="1"/>
</dbReference>
<dbReference type="PROSITE" id="PS50084">
    <property type="entry name" value="KH_TYPE_1"/>
    <property type="match status" value="1"/>
</dbReference>
<dbReference type="PANTHER" id="PTHR12826:SF15">
    <property type="entry name" value="RIBONUCLEASE Y"/>
    <property type="match status" value="1"/>
</dbReference>
<dbReference type="eggNOG" id="COG1418">
    <property type="taxonomic scope" value="Bacteria"/>
</dbReference>
<evidence type="ECO:0000259" key="10">
    <source>
        <dbReference type="PROSITE" id="PS51831"/>
    </source>
</evidence>
<dbReference type="GO" id="GO:0004521">
    <property type="term" value="F:RNA endonuclease activity"/>
    <property type="evidence" value="ECO:0007669"/>
    <property type="project" value="UniProtKB-UniRule"/>
</dbReference>
<evidence type="ECO:0000256" key="7">
    <source>
        <dbReference type="NCBIfam" id="TIGR03319"/>
    </source>
</evidence>
<dbReference type="Pfam" id="PF00013">
    <property type="entry name" value="KH_1"/>
    <property type="match status" value="1"/>
</dbReference>
<dbReference type="EC" id="3.1.-.-" evidence="6 7"/>
<dbReference type="GO" id="GO:0006402">
    <property type="term" value="P:mRNA catabolic process"/>
    <property type="evidence" value="ECO:0007669"/>
    <property type="project" value="UniProtKB-UniRule"/>
</dbReference>
<comment type="caution">
    <text evidence="11">The sequence shown here is derived from an EMBL/GenBank/DDBJ whole genome shotgun (WGS) entry which is preliminary data.</text>
</comment>
<keyword evidence="12" id="KW-1185">Reference proteome</keyword>
<evidence type="ECO:0000256" key="4">
    <source>
        <dbReference type="ARBA" id="ARBA00022884"/>
    </source>
</evidence>
<evidence type="ECO:0000256" key="9">
    <source>
        <dbReference type="SAM" id="MobiDB-lite"/>
    </source>
</evidence>
<dbReference type="EMBL" id="MSTI01000090">
    <property type="protein sequence ID" value="OLV17787.1"/>
    <property type="molecule type" value="Genomic_DNA"/>
</dbReference>